<dbReference type="KEGG" id="tpal:117643053"/>
<accession>A0A6P8YD42</accession>
<keyword evidence="2" id="KW-1185">Reference proteome</keyword>
<dbReference type="OrthoDB" id="424490at2759"/>
<evidence type="ECO:0000259" key="1">
    <source>
        <dbReference type="SMART" id="SM01126"/>
    </source>
</evidence>
<reference evidence="3" key="1">
    <citation type="submission" date="2025-08" db="UniProtKB">
        <authorList>
            <consortium name="RefSeq"/>
        </authorList>
    </citation>
    <scope>IDENTIFICATION</scope>
    <source>
        <tissue evidence="3">Total insect</tissue>
    </source>
</reference>
<dbReference type="SMART" id="SM01126">
    <property type="entry name" value="DDE_Tnp_IS1595"/>
    <property type="match status" value="1"/>
</dbReference>
<dbReference type="AlphaFoldDB" id="A0A6P8YD42"/>
<dbReference type="InParanoid" id="A0A6P8YD42"/>
<dbReference type="PANTHER" id="PTHR47163">
    <property type="entry name" value="DDE_TNP_IS1595 DOMAIN-CONTAINING PROTEIN"/>
    <property type="match status" value="1"/>
</dbReference>
<dbReference type="GeneID" id="117643053"/>
<dbReference type="NCBIfam" id="NF033547">
    <property type="entry name" value="transpos_IS1595"/>
    <property type="match status" value="1"/>
</dbReference>
<dbReference type="Pfam" id="PF12762">
    <property type="entry name" value="DDE_Tnp_IS1595"/>
    <property type="match status" value="1"/>
</dbReference>
<dbReference type="InterPro" id="IPR024445">
    <property type="entry name" value="Tnp_ISXO2-like"/>
</dbReference>
<feature type="domain" description="ISXO2-like transposase" evidence="1">
    <location>
        <begin position="136"/>
        <end position="277"/>
    </location>
</feature>
<dbReference type="PANTHER" id="PTHR47163:SF2">
    <property type="entry name" value="SI:DKEY-17M8.2"/>
    <property type="match status" value="1"/>
</dbReference>
<dbReference type="RefSeq" id="XP_034237593.1">
    <property type="nucleotide sequence ID" value="XM_034381702.1"/>
</dbReference>
<organism evidence="3">
    <name type="scientific">Thrips palmi</name>
    <name type="common">Melon thrips</name>
    <dbReference type="NCBI Taxonomy" id="161013"/>
    <lineage>
        <taxon>Eukaryota</taxon>
        <taxon>Metazoa</taxon>
        <taxon>Ecdysozoa</taxon>
        <taxon>Arthropoda</taxon>
        <taxon>Hexapoda</taxon>
        <taxon>Insecta</taxon>
        <taxon>Pterygota</taxon>
        <taxon>Neoptera</taxon>
        <taxon>Paraneoptera</taxon>
        <taxon>Thysanoptera</taxon>
        <taxon>Terebrantia</taxon>
        <taxon>Thripoidea</taxon>
        <taxon>Thripidae</taxon>
        <taxon>Thrips</taxon>
    </lineage>
</organism>
<dbReference type="Proteomes" id="UP000515158">
    <property type="component" value="Unplaced"/>
</dbReference>
<protein>
    <submittedName>
        <fullName evidence="3">Uncharacterized protein LOC117643053</fullName>
    </submittedName>
</protein>
<name>A0A6P8YD42_THRPL</name>
<evidence type="ECO:0000313" key="2">
    <source>
        <dbReference type="Proteomes" id="UP000515158"/>
    </source>
</evidence>
<gene>
    <name evidence="3" type="primary">LOC117643053</name>
</gene>
<sequence length="299" mass="35201">MLAEVTSLKDVYALFSKLSPKEVIEMLEAEGLLLKLNRCSKCRTQRTLNKNKDYKGGYAFYCKKCKKFKNVTDGTFFDTTKIEFEDFFVLLWLWASHTSVKVARNLTNFSKVTIIQYFRYFRDICSWKLLTLETQTLGGEGNTVQIDESVVAKRKYIRGKRVKTTWVLGMIDEQTRQSVILYVEKRDSATMIPEIQRHVKPGTTIWTDCWKAYNGLSRVGYKHETVNHSKNFKSPTGVCTNLIEGHWNKLKKHCRTKNVMNSKFFFEYVDEFMWIEKYGPDAYSKRYNMIQQIKEKYPC</sequence>
<dbReference type="InterPro" id="IPR053164">
    <property type="entry name" value="IS1016-like_transposase"/>
</dbReference>
<proteinExistence type="predicted"/>
<evidence type="ECO:0000313" key="3">
    <source>
        <dbReference type="RefSeq" id="XP_034237593.1"/>
    </source>
</evidence>